<comment type="caution">
    <text evidence="1">The sequence shown here is derived from an EMBL/GenBank/DDBJ whole genome shotgun (WGS) entry which is preliminary data.</text>
</comment>
<dbReference type="GO" id="GO:0006508">
    <property type="term" value="P:proteolysis"/>
    <property type="evidence" value="ECO:0007669"/>
    <property type="project" value="UniProtKB-KW"/>
</dbReference>
<name>A0A0Q9YNI8_9GAMM</name>
<evidence type="ECO:0000313" key="3">
    <source>
        <dbReference type="Proteomes" id="UP000051494"/>
    </source>
</evidence>
<keyword evidence="2" id="KW-0378">Hydrolase</keyword>
<keyword evidence="3" id="KW-1185">Reference proteome</keyword>
<dbReference type="InterPro" id="IPR021109">
    <property type="entry name" value="Peptidase_aspartic_dom_sf"/>
</dbReference>
<dbReference type="RefSeq" id="WP_057624215.1">
    <property type="nucleotide sequence ID" value="NZ_LKHV02000001.1"/>
</dbReference>
<dbReference type="GO" id="GO:0008233">
    <property type="term" value="F:peptidase activity"/>
    <property type="evidence" value="ECO:0007669"/>
    <property type="project" value="UniProtKB-KW"/>
</dbReference>
<sequence>MPLLLSVILYLLLIPFSFAAKEENYQLKIVYPYKHPIPHQISLENATETVQLQSKSGLLFVSTMLNGKGPYLFWLDTGSEISIISKEVVDDLKLPLLTKTRHNIQASHGSEILTSYLSLAPSLEIGKTTFKNAPFITVDKNHNANTLFTNLGVVGMLGINLFHGITITINFPQKTLSFQKHYVPDKNNMQMNSVYFFPVVSGKVFHNKTEKAYSFLIDTGFNGSIEMPNCNKEKLQNVKTNNSIDFFNNIETGFLSTLNGMIRFGQLSQINPVVRYADSYCKKPRSFGLIGTQFLKDKTLTINLEKRILSIVPAK</sequence>
<organism evidence="1">
    <name type="scientific">Candidatus Berkiella cookevillensis</name>
    <dbReference type="NCBI Taxonomy" id="437022"/>
    <lineage>
        <taxon>Bacteria</taxon>
        <taxon>Pseudomonadati</taxon>
        <taxon>Pseudomonadota</taxon>
        <taxon>Gammaproteobacteria</taxon>
        <taxon>Candidatus Berkiellales</taxon>
        <taxon>Candidatus Berkiellaceae</taxon>
        <taxon>Candidatus Berkiella</taxon>
    </lineage>
</organism>
<reference evidence="2" key="3">
    <citation type="submission" date="2021-06" db="EMBL/GenBank/DDBJ databases">
        <title>Genomic Description and Analysis of Intracellular Bacteria, Candidatus Berkiella cookevillensis and Candidatus Berkiella aquae.</title>
        <authorList>
            <person name="Kidane D.T."/>
            <person name="Mehari Y.T."/>
            <person name="Rice F.C."/>
            <person name="Arivett B.A."/>
            <person name="Farone A.L."/>
            <person name="Berk S.G."/>
            <person name="Farone M.B."/>
        </authorList>
    </citation>
    <scope>NUCLEOTIDE SEQUENCE</scope>
    <source>
        <strain evidence="2">CC99</strain>
    </source>
</reference>
<dbReference type="OrthoDB" id="107347at2"/>
<keyword evidence="2" id="KW-0645">Protease</keyword>
<proteinExistence type="predicted"/>
<accession>A0A0Q9YNI8</accession>
<dbReference type="AlphaFoldDB" id="A0A0Q9YNI8"/>
<dbReference type="EMBL" id="LKHV02000001">
    <property type="protein sequence ID" value="MCS5709455.1"/>
    <property type="molecule type" value="Genomic_DNA"/>
</dbReference>
<evidence type="ECO:0000313" key="1">
    <source>
        <dbReference type="EMBL" id="KRG19106.1"/>
    </source>
</evidence>
<dbReference type="SUPFAM" id="SSF50630">
    <property type="entry name" value="Acid proteases"/>
    <property type="match status" value="1"/>
</dbReference>
<evidence type="ECO:0000313" key="2">
    <source>
        <dbReference type="EMBL" id="MCS5709455.1"/>
    </source>
</evidence>
<dbReference type="Proteomes" id="UP000051494">
    <property type="component" value="Unassembled WGS sequence"/>
</dbReference>
<protein>
    <submittedName>
        <fullName evidence="2">Retroviral-like aspartic protease family protein</fullName>
    </submittedName>
</protein>
<reference evidence="1" key="1">
    <citation type="submission" date="2015-09" db="EMBL/GenBank/DDBJ databases">
        <title>Draft Genome Sequences of Two Novel Amoeba-resistant Intranuclear Bacteria, Candidatus Berkiella cookevillensis and Candidatus Berkiella aquae.</title>
        <authorList>
            <person name="Mehari Y.T."/>
            <person name="Arivett B.A."/>
            <person name="Farone A.L."/>
            <person name="Gunderson J.H."/>
            <person name="Farone M.B."/>
        </authorList>
    </citation>
    <scope>NUCLEOTIDE SEQUENCE [LARGE SCALE GENOMIC DNA]</scope>
    <source>
        <strain evidence="1">CC99</strain>
    </source>
</reference>
<dbReference type="EMBL" id="LKHV01000004">
    <property type="protein sequence ID" value="KRG19106.1"/>
    <property type="molecule type" value="Genomic_DNA"/>
</dbReference>
<reference evidence="2" key="2">
    <citation type="journal article" date="2016" name="Genome Announc.">
        <title>Draft Genome Sequences of Two Novel Amoeba-Resistant Intranuclear Bacteria, 'Candidatus Berkiella cookevillensis' and 'Candidatus Berkiella aquae'.</title>
        <authorList>
            <person name="Mehari Y.T."/>
            <person name="Arivett B.A."/>
            <person name="Farone A.L."/>
            <person name="Gunderson J.H."/>
            <person name="Farone M.B."/>
        </authorList>
    </citation>
    <scope>NUCLEOTIDE SEQUENCE</scope>
    <source>
        <strain evidence="2">CC99</strain>
    </source>
</reference>
<dbReference type="InterPro" id="IPR034122">
    <property type="entry name" value="Retropepsin-like_bacterial"/>
</dbReference>
<dbReference type="CDD" id="cd05483">
    <property type="entry name" value="retropepsin_like_bacteria"/>
    <property type="match status" value="1"/>
</dbReference>
<gene>
    <name evidence="1" type="ORF">CC99x_01104</name>
    <name evidence="2" type="ORF">CC99x_011165</name>
</gene>
<dbReference type="Gene3D" id="2.40.70.10">
    <property type="entry name" value="Acid Proteases"/>
    <property type="match status" value="1"/>
</dbReference>
<dbReference type="Pfam" id="PF13650">
    <property type="entry name" value="Asp_protease_2"/>
    <property type="match status" value="1"/>
</dbReference>